<keyword evidence="8" id="KW-0378">Hydrolase</keyword>
<keyword evidence="4 6" id="KW-0472">Membrane</keyword>
<dbReference type="GO" id="GO:0016020">
    <property type="term" value="C:membrane"/>
    <property type="evidence" value="ECO:0007669"/>
    <property type="project" value="UniProtKB-SubCell"/>
</dbReference>
<dbReference type="Pfam" id="PF10334">
    <property type="entry name" value="BRE4"/>
    <property type="match status" value="1"/>
</dbReference>
<dbReference type="PANTHER" id="PTHR47804">
    <property type="entry name" value="60S RIBOSOMAL PROTEIN L19"/>
    <property type="match status" value="1"/>
</dbReference>
<evidence type="ECO:0000313" key="8">
    <source>
        <dbReference type="EMBL" id="VWO99075.1"/>
    </source>
</evidence>
<feature type="domain" description="DUF2421" evidence="7">
    <location>
        <begin position="661"/>
        <end position="811"/>
    </location>
</feature>
<evidence type="ECO:0000256" key="5">
    <source>
        <dbReference type="SAM" id="MobiDB-lite"/>
    </source>
</evidence>
<keyword evidence="3 6" id="KW-1133">Transmembrane helix</keyword>
<feature type="transmembrane region" description="Helical" evidence="6">
    <location>
        <begin position="551"/>
        <end position="570"/>
    </location>
</feature>
<feature type="transmembrane region" description="Helical" evidence="6">
    <location>
        <begin position="631"/>
        <end position="652"/>
    </location>
</feature>
<comment type="subcellular location">
    <subcellularLocation>
        <location evidence="1">Membrane</location>
        <topology evidence="1">Multi-pass membrane protein</topology>
    </subcellularLocation>
</comment>
<dbReference type="InterPro" id="IPR052430">
    <property type="entry name" value="IVT-Associated"/>
</dbReference>
<keyword evidence="8" id="KW-0067">ATP-binding</keyword>
<keyword evidence="8" id="KW-0347">Helicase</keyword>
<protein>
    <submittedName>
        <fullName evidence="8">ATP-dependent RNA helicase CshA (EC)</fullName>
        <ecNumber evidence="8">3.6.4.13</ecNumber>
    </submittedName>
</protein>
<name>A0A5K1K127_9APHY</name>
<dbReference type="EC" id="3.6.4.13" evidence="8"/>
<evidence type="ECO:0000256" key="3">
    <source>
        <dbReference type="ARBA" id="ARBA00022989"/>
    </source>
</evidence>
<sequence length="870" mass="97082">MDSPPSCSSRISAILHHASSVARRVFTRRALARLLSTFICSVIIAIRPFSRFGGQYAFLVLALKELVFSVQETLAQQLELTCLNILGALLGIGVSTLAKYLASLLGPDTVQARSLCAVFLILISFVGLFFESSTSFESETAATFALLKECLSSSLYRVGARETRMEVSYYRQLHNQLLRRSILLNESYSQAAFELRVGRLSLQSIHPFVGVVEHLRRELAWGLAPVKPLRSSPGTPRSPLTGTVPGTPRLPGSAAASIRDYFSRPNHALPFVSVIEPPALELATAILEAMDTVQRLITLTFENPYASVVSSRHSQEDLHAVSGSHKAAVRAAERKLGAARDNMREVLRHVFDQVDMQQRAEGRKAHLPKEIFDCSLAAIALLQMTQEMGKALQVARQVATLYEESRTRLWHPRISLQWLGVPPGPFISDDSGDLVFNAGIDDGTGANGETDERLTMLEVQQGLAEHAYSFTLHKGKPLPAGGLSAARYKVYAATSLSKMELRLNDARVWSWRFWSGSVGRLWASERMLRFRVWLSKRYRAFQHSSHWKHGLKYAFGTVIAAVYAYVTAIICKNNPYGIVAMVTAFDIPISWIILNTSVAPMGCPASVTLPPIVFAHYVNPALTTSALKLSIVRAVMIAAGIVAAVLVNSLLFPRHCRVLFLSDTSRTLGRLSSLYLTLSHDMFRVHRTRMQEDRRKTLKLELQIRSSLYRLSAVLKTMNDELSLLPKPLRHYREIVVVLQKLLDLMTGLRKIRENIPRKETVANVFKERREFMSCVCITLYACQHAFRAREPLPQFLPSARHAFANLESHVQDCISEARAQEASALGLSLVYAFAEQEVMQNLVDTLEELLELTVRWRMATIMVGIVLGK</sequence>
<reference evidence="8" key="1">
    <citation type="submission" date="2019-10" db="EMBL/GenBank/DDBJ databases">
        <authorList>
            <person name="Nor Muhammad N."/>
        </authorList>
    </citation>
    <scope>NUCLEOTIDE SEQUENCE</scope>
</reference>
<evidence type="ECO:0000256" key="1">
    <source>
        <dbReference type="ARBA" id="ARBA00004141"/>
    </source>
</evidence>
<dbReference type="GO" id="GO:0016787">
    <property type="term" value="F:hydrolase activity"/>
    <property type="evidence" value="ECO:0007669"/>
    <property type="project" value="UniProtKB-KW"/>
</dbReference>
<dbReference type="PANTHER" id="PTHR47804:SF3">
    <property type="entry name" value="PROTEIN BRE4"/>
    <property type="match status" value="1"/>
</dbReference>
<feature type="transmembrane region" description="Helical" evidence="6">
    <location>
        <begin position="30"/>
        <end position="46"/>
    </location>
</feature>
<feature type="transmembrane region" description="Helical" evidence="6">
    <location>
        <begin position="110"/>
        <end position="130"/>
    </location>
</feature>
<feature type="region of interest" description="Disordered" evidence="5">
    <location>
        <begin position="230"/>
        <end position="249"/>
    </location>
</feature>
<dbReference type="GO" id="GO:0003724">
    <property type="term" value="F:RNA helicase activity"/>
    <property type="evidence" value="ECO:0007669"/>
    <property type="project" value="UniProtKB-EC"/>
</dbReference>
<accession>A0A5K1K127</accession>
<evidence type="ECO:0000256" key="4">
    <source>
        <dbReference type="ARBA" id="ARBA00023136"/>
    </source>
</evidence>
<feature type="transmembrane region" description="Helical" evidence="6">
    <location>
        <begin position="80"/>
        <end position="98"/>
    </location>
</feature>
<evidence type="ECO:0000256" key="2">
    <source>
        <dbReference type="ARBA" id="ARBA00022692"/>
    </source>
</evidence>
<organism evidence="8">
    <name type="scientific">Ganoderma boninense</name>
    <dbReference type="NCBI Taxonomy" id="34458"/>
    <lineage>
        <taxon>Eukaryota</taxon>
        <taxon>Fungi</taxon>
        <taxon>Dikarya</taxon>
        <taxon>Basidiomycota</taxon>
        <taxon>Agaricomycotina</taxon>
        <taxon>Agaricomycetes</taxon>
        <taxon>Polyporales</taxon>
        <taxon>Polyporaceae</taxon>
        <taxon>Ganoderma</taxon>
    </lineage>
</organism>
<feature type="compositionally biased region" description="Polar residues" evidence="5">
    <location>
        <begin position="232"/>
        <end position="241"/>
    </location>
</feature>
<keyword evidence="8" id="KW-0547">Nucleotide-binding</keyword>
<dbReference type="InterPro" id="IPR018820">
    <property type="entry name" value="BRE4-related_DUF2421"/>
</dbReference>
<feature type="transmembrane region" description="Helical" evidence="6">
    <location>
        <begin position="601"/>
        <end position="619"/>
    </location>
</feature>
<evidence type="ECO:0000259" key="7">
    <source>
        <dbReference type="Pfam" id="PF10334"/>
    </source>
</evidence>
<proteinExistence type="predicted"/>
<keyword evidence="2 6" id="KW-0812">Transmembrane</keyword>
<gene>
    <name evidence="8" type="primary">Q8Y8N0</name>
</gene>
<dbReference type="AlphaFoldDB" id="A0A5K1K127"/>
<evidence type="ECO:0000256" key="6">
    <source>
        <dbReference type="SAM" id="Phobius"/>
    </source>
</evidence>
<dbReference type="EMBL" id="LR727386">
    <property type="protein sequence ID" value="VWO99075.1"/>
    <property type="molecule type" value="Genomic_DNA"/>
</dbReference>